<name>A0ABQ3ZP49_9ACTN</name>
<protein>
    <submittedName>
        <fullName evidence="5">ATPase AAA</fullName>
    </submittedName>
</protein>
<dbReference type="InterPro" id="IPR003593">
    <property type="entry name" value="AAA+_ATPase"/>
</dbReference>
<dbReference type="SUPFAM" id="SSF52540">
    <property type="entry name" value="P-loop containing nucleoside triphosphate hydrolases"/>
    <property type="match status" value="1"/>
</dbReference>
<comment type="caution">
    <text evidence="5">The sequence shown here is derived from an EMBL/GenBank/DDBJ whole genome shotgun (WGS) entry which is preliminary data.</text>
</comment>
<evidence type="ECO:0000256" key="2">
    <source>
        <dbReference type="ARBA" id="ARBA00022741"/>
    </source>
</evidence>
<reference evidence="5 6" key="1">
    <citation type="submission" date="2021-01" db="EMBL/GenBank/DDBJ databases">
        <title>Whole genome shotgun sequence of Actinoplanes humidus NBRC 14915.</title>
        <authorList>
            <person name="Komaki H."/>
            <person name="Tamura T."/>
        </authorList>
    </citation>
    <scope>NUCLEOTIDE SEQUENCE [LARGE SCALE GENOMIC DNA]</scope>
    <source>
        <strain evidence="5 6">NBRC 14915</strain>
    </source>
</reference>
<dbReference type="InterPro" id="IPR054472">
    <property type="entry name" value="WHD"/>
</dbReference>
<dbReference type="RefSeq" id="WP_203837491.1">
    <property type="nucleotide sequence ID" value="NZ_BAAATV010000007.1"/>
</dbReference>
<dbReference type="InterPro" id="IPR027417">
    <property type="entry name" value="P-loop_NTPase"/>
</dbReference>
<dbReference type="InterPro" id="IPR003959">
    <property type="entry name" value="ATPase_AAA_core"/>
</dbReference>
<keyword evidence="6" id="KW-1185">Reference proteome</keyword>
<dbReference type="PANTHER" id="PTHR23073">
    <property type="entry name" value="26S PROTEASOME REGULATORY SUBUNIT"/>
    <property type="match status" value="1"/>
</dbReference>
<sequence length="600" mass="64349">MTVVDVLIALRSRVAELVRSRSATDPTAGDPLRGLLLSAEAAGFLATRTSLTSRYALPTASAGDRMTTLVKEFGLAELDVHLLMIALAPDVDRSFEPLYGYLNDDVSRRRATVALALELAGLAPNDPAARGRFHVAAPLVAGALLEVEEPERPLPGRALRVPERIVGFLLGADSIDESLNRAAWLVPHVAATAFAAEVFQQNPTTRLHVRGELAPATNLGRPTLRFDPAMAPAGVVPALIREARLRGAGLIVGPLPEQPADLIRALSGAEVPLVTFGAAWDSRWSTAVHPVRVDAMPLPAGDLFAHASALAAYEKKALSETHHLAAARQRSDSQLHRHARRVVPAVGWADLVLPEEPTELLRELAVRARQREKVLGDWQLLRGGGRGRGVVGLFAGDSGTGKTLAAEVLAASLGVELYVVDLAAIVDKYIGETEKNLERVFTEADRTDAVLLFDEADAIFGKRSEVRDARDRYANLESAYLLQRLETFTGVAILTTNLRANIDDAFTRRLDLVIDFPFPGPPERALLWRRVLAGAPQSPDLDAALDGIAERFELGGGSIRAAAVTAAYRATASSAAVITAADVEAGARREYAKRGHLVVD</sequence>
<dbReference type="Proteomes" id="UP000603200">
    <property type="component" value="Unassembled WGS sequence"/>
</dbReference>
<evidence type="ECO:0000313" key="5">
    <source>
        <dbReference type="EMBL" id="GIE20322.1"/>
    </source>
</evidence>
<evidence type="ECO:0000259" key="4">
    <source>
        <dbReference type="SMART" id="SM00382"/>
    </source>
</evidence>
<dbReference type="Pfam" id="PF00004">
    <property type="entry name" value="AAA"/>
    <property type="match status" value="1"/>
</dbReference>
<dbReference type="InterPro" id="IPR050221">
    <property type="entry name" value="26S_Proteasome_ATPase"/>
</dbReference>
<dbReference type="SMART" id="SM00382">
    <property type="entry name" value="AAA"/>
    <property type="match status" value="1"/>
</dbReference>
<dbReference type="Gene3D" id="3.40.50.300">
    <property type="entry name" value="P-loop containing nucleotide triphosphate hydrolases"/>
    <property type="match status" value="1"/>
</dbReference>
<keyword evidence="2" id="KW-0547">Nucleotide-binding</keyword>
<organism evidence="5 6">
    <name type="scientific">Winogradskya humida</name>
    <dbReference type="NCBI Taxonomy" id="113566"/>
    <lineage>
        <taxon>Bacteria</taxon>
        <taxon>Bacillati</taxon>
        <taxon>Actinomycetota</taxon>
        <taxon>Actinomycetes</taxon>
        <taxon>Micromonosporales</taxon>
        <taxon>Micromonosporaceae</taxon>
        <taxon>Winogradskya</taxon>
    </lineage>
</organism>
<evidence type="ECO:0000256" key="1">
    <source>
        <dbReference type="ARBA" id="ARBA00006914"/>
    </source>
</evidence>
<comment type="similarity">
    <text evidence="1">Belongs to the AAA ATPase family.</text>
</comment>
<dbReference type="CDD" id="cd19481">
    <property type="entry name" value="RecA-like_protease"/>
    <property type="match status" value="1"/>
</dbReference>
<dbReference type="Pfam" id="PF22977">
    <property type="entry name" value="WHD"/>
    <property type="match status" value="1"/>
</dbReference>
<dbReference type="EMBL" id="BOMN01000040">
    <property type="protein sequence ID" value="GIE20322.1"/>
    <property type="molecule type" value="Genomic_DNA"/>
</dbReference>
<accession>A0ABQ3ZP49</accession>
<evidence type="ECO:0000313" key="6">
    <source>
        <dbReference type="Proteomes" id="UP000603200"/>
    </source>
</evidence>
<keyword evidence="3" id="KW-0067">ATP-binding</keyword>
<evidence type="ECO:0000256" key="3">
    <source>
        <dbReference type="ARBA" id="ARBA00022840"/>
    </source>
</evidence>
<proteinExistence type="inferred from homology"/>
<feature type="domain" description="AAA+ ATPase" evidence="4">
    <location>
        <begin position="388"/>
        <end position="520"/>
    </location>
</feature>
<gene>
    <name evidence="5" type="ORF">Ahu01nite_034240</name>
</gene>